<dbReference type="AlphaFoldDB" id="A0A139RNV9"/>
<dbReference type="GO" id="GO:0008972">
    <property type="term" value="F:phosphomethylpyrimidine kinase activity"/>
    <property type="evidence" value="ECO:0007669"/>
    <property type="project" value="UniProtKB-EC"/>
</dbReference>
<sequence length="305" mass="32047">MQEGQPEFQGGVNGDPLVVELSDPVAVPLVTPVTTTPLTQDDIKKLVPLPEDFKVVKIGDLPELTTSGVKQPVVVTVELPDGKVVAVPVSVMVTPVNPISVPAGKTITPDEVREHFKIPEGARVVKVGDVPDTSTPGEKTPVVVTIELPGGKLVEVSVPVTVTDVSTSGDPLVIPELPEYQGGVSGDPLVVPELPEYQGGVSGDPLLVPELPEYQGGVSGDPLLVPELLEYQGGVSGDPLVASELPRHQGGVNRDSTVLSQSQSEKQELPNTGTNSRVARQMVLEGYGLLASLSLVGLVMKRRRE</sequence>
<keyword evidence="3" id="KW-0808">Transferase</keyword>
<dbReference type="NCBIfam" id="NF043031">
    <property type="entry name" value="SIALI-17"/>
    <property type="match status" value="3"/>
</dbReference>
<feature type="domain" description="Rib" evidence="2">
    <location>
        <begin position="97"/>
        <end position="164"/>
    </location>
</feature>
<evidence type="ECO:0000313" key="3">
    <source>
        <dbReference type="EMBL" id="KXU16434.1"/>
    </source>
</evidence>
<dbReference type="EC" id="2.7.4.7" evidence="3"/>
<dbReference type="PATRIC" id="fig|1303.87.peg.430"/>
<dbReference type="Proteomes" id="UP000072989">
    <property type="component" value="Unassembled WGS sequence"/>
</dbReference>
<accession>A0A139RNV9</accession>
<reference evidence="3 4" key="1">
    <citation type="submission" date="2016-01" db="EMBL/GenBank/DDBJ databases">
        <title>Highly variable Streptococcus oralis are common among viridans streptococci isolated from primates.</title>
        <authorList>
            <person name="Denapaite D."/>
            <person name="Rieger M."/>
            <person name="Koendgen S."/>
            <person name="Brueckner R."/>
            <person name="Ochigava I."/>
            <person name="Kappeler P."/>
            <person name="Maetz-Rensing K."/>
            <person name="Leendertz F."/>
            <person name="Hakenbeck R."/>
        </authorList>
    </citation>
    <scope>NUCLEOTIDE SEQUENCE [LARGE SCALE GENOMIC DNA]</scope>
    <source>
        <strain evidence="3 4">DD17</strain>
    </source>
</reference>
<evidence type="ECO:0000313" key="4">
    <source>
        <dbReference type="Proteomes" id="UP000072989"/>
    </source>
</evidence>
<proteinExistence type="predicted"/>
<protein>
    <submittedName>
        <fullName evidence="3">Hydroxymethylpyrimidine phosphate kinase ThiD</fullName>
        <ecNumber evidence="3">2.7.4.7</ecNumber>
    </submittedName>
</protein>
<dbReference type="Pfam" id="PF08428">
    <property type="entry name" value="Rib"/>
    <property type="match status" value="2"/>
</dbReference>
<gene>
    <name evidence="3" type="ORF">SORDD17_00358</name>
</gene>
<keyword evidence="3" id="KW-0418">Kinase</keyword>
<evidence type="ECO:0000256" key="1">
    <source>
        <dbReference type="SAM" id="MobiDB-lite"/>
    </source>
</evidence>
<evidence type="ECO:0000259" key="2">
    <source>
        <dbReference type="Pfam" id="PF08428"/>
    </source>
</evidence>
<comment type="caution">
    <text evidence="3">The sequence shown here is derived from an EMBL/GenBank/DDBJ whole genome shotgun (WGS) entry which is preliminary data.</text>
</comment>
<dbReference type="InterPro" id="IPR059115">
    <property type="entry name" value="Rib"/>
</dbReference>
<dbReference type="EMBL" id="LQZE01000066">
    <property type="protein sequence ID" value="KXU16434.1"/>
    <property type="molecule type" value="Genomic_DNA"/>
</dbReference>
<dbReference type="InterPro" id="IPR049964">
    <property type="entry name" value="NanA_rpt"/>
</dbReference>
<organism evidence="3 4">
    <name type="scientific">Streptococcus oralis</name>
    <dbReference type="NCBI Taxonomy" id="1303"/>
    <lineage>
        <taxon>Bacteria</taxon>
        <taxon>Bacillati</taxon>
        <taxon>Bacillota</taxon>
        <taxon>Bacilli</taxon>
        <taxon>Lactobacillales</taxon>
        <taxon>Streptococcaceae</taxon>
        <taxon>Streptococcus</taxon>
    </lineage>
</organism>
<feature type="region of interest" description="Disordered" evidence="1">
    <location>
        <begin position="248"/>
        <end position="275"/>
    </location>
</feature>
<feature type="compositionally biased region" description="Polar residues" evidence="1">
    <location>
        <begin position="254"/>
        <end position="275"/>
    </location>
</feature>
<feature type="domain" description="Rib" evidence="2">
    <location>
        <begin position="23"/>
        <end position="94"/>
    </location>
</feature>
<name>A0A139RNV9_STROR</name>